<dbReference type="GO" id="GO:0030552">
    <property type="term" value="F:cAMP binding"/>
    <property type="evidence" value="ECO:0007669"/>
    <property type="project" value="UniProtKB-KW"/>
</dbReference>
<comment type="caution">
    <text evidence="10">The sequence shown here is derived from an EMBL/GenBank/DDBJ whole genome shotgun (WGS) entry which is preliminary data.</text>
</comment>
<keyword evidence="7 8" id="KW-0114">cAMP</keyword>
<feature type="binding site" evidence="8">
    <location>
        <position position="361"/>
    </location>
    <ligand>
        <name>3',5'-cyclic AMP</name>
        <dbReference type="ChEBI" id="CHEBI:58165"/>
        <label>2</label>
    </ligand>
</feature>
<evidence type="ECO:0000256" key="5">
    <source>
        <dbReference type="ARBA" id="ARBA00022737"/>
    </source>
</evidence>
<dbReference type="InterPro" id="IPR014710">
    <property type="entry name" value="RmlC-like_jellyroll"/>
</dbReference>
<dbReference type="InterPro" id="IPR000595">
    <property type="entry name" value="cNMP-bd_dom"/>
</dbReference>
<keyword evidence="4 8" id="KW-0116">cAMP-binding</keyword>
<dbReference type="SMART" id="SM00100">
    <property type="entry name" value="cNMP"/>
    <property type="match status" value="2"/>
</dbReference>
<dbReference type="AlphaFoldDB" id="A0AAD1UMU7"/>
<dbReference type="Proteomes" id="UP001295684">
    <property type="component" value="Unassembled WGS sequence"/>
</dbReference>
<dbReference type="GO" id="GO:0034236">
    <property type="term" value="F:protein kinase A catalytic subunit binding"/>
    <property type="evidence" value="ECO:0007669"/>
    <property type="project" value="TreeGrafter"/>
</dbReference>
<protein>
    <recommendedName>
        <fullName evidence="2">cAMP-dependent protein kinase regulatory subunit</fullName>
    </recommendedName>
</protein>
<dbReference type="PROSITE" id="PS00888">
    <property type="entry name" value="CNMP_BINDING_1"/>
    <property type="match status" value="1"/>
</dbReference>
<proteinExistence type="inferred from homology"/>
<dbReference type="InterPro" id="IPR018488">
    <property type="entry name" value="cNMP-bd_CS"/>
</dbReference>
<reference evidence="10" key="1">
    <citation type="submission" date="2023-07" db="EMBL/GenBank/DDBJ databases">
        <authorList>
            <consortium name="AG Swart"/>
            <person name="Singh M."/>
            <person name="Singh A."/>
            <person name="Seah K."/>
            <person name="Emmerich C."/>
        </authorList>
    </citation>
    <scope>NUCLEOTIDE SEQUENCE</scope>
    <source>
        <strain evidence="10">DP1</strain>
    </source>
</reference>
<dbReference type="PROSITE" id="PS50042">
    <property type="entry name" value="CNMP_BINDING_3"/>
    <property type="match status" value="2"/>
</dbReference>
<dbReference type="PRINTS" id="PR00103">
    <property type="entry name" value="CAMPKINASE"/>
</dbReference>
<evidence type="ECO:0000256" key="3">
    <source>
        <dbReference type="ARBA" id="ARBA00022553"/>
    </source>
</evidence>
<evidence type="ECO:0000313" key="11">
    <source>
        <dbReference type="Proteomes" id="UP001295684"/>
    </source>
</evidence>
<dbReference type="SUPFAM" id="SSF51206">
    <property type="entry name" value="cAMP-binding domain-like"/>
    <property type="match status" value="2"/>
</dbReference>
<dbReference type="PANTHER" id="PTHR11635">
    <property type="entry name" value="CAMP-DEPENDENT PROTEIN KINASE REGULATORY CHAIN"/>
    <property type="match status" value="1"/>
</dbReference>
<dbReference type="PANTHER" id="PTHR11635:SF152">
    <property type="entry name" value="CAMP-DEPENDENT PROTEIN KINASE TYPE I REGULATORY SUBUNIT-RELATED"/>
    <property type="match status" value="1"/>
</dbReference>
<dbReference type="FunFam" id="2.60.120.10:FF:000006">
    <property type="entry name" value="cAMP-dependent protein kinase type I-alpha regulatory subunit"/>
    <property type="match status" value="1"/>
</dbReference>
<dbReference type="PROSITE" id="PS00889">
    <property type="entry name" value="CNMP_BINDING_2"/>
    <property type="match status" value="2"/>
</dbReference>
<keyword evidence="3" id="KW-0597">Phosphoprotein</keyword>
<feature type="binding site" evidence="8">
    <location>
        <position position="246"/>
    </location>
    <ligand>
        <name>3',5'-cyclic AMP</name>
        <dbReference type="ChEBI" id="CHEBI:58165"/>
        <label>1</label>
    </ligand>
</feature>
<dbReference type="InterPro" id="IPR018490">
    <property type="entry name" value="cNMP-bd_dom_sf"/>
</dbReference>
<evidence type="ECO:0000256" key="2">
    <source>
        <dbReference type="ARBA" id="ARBA00020355"/>
    </source>
</evidence>
<dbReference type="FunFam" id="2.60.120.10:FF:000039">
    <property type="entry name" value="cAMP-dependent protein kinase regulatory subunit"/>
    <property type="match status" value="1"/>
</dbReference>
<evidence type="ECO:0000256" key="8">
    <source>
        <dbReference type="PIRSR" id="PIRSR000548-1"/>
    </source>
</evidence>
<dbReference type="GO" id="GO:0005829">
    <property type="term" value="C:cytosol"/>
    <property type="evidence" value="ECO:0007669"/>
    <property type="project" value="TreeGrafter"/>
</dbReference>
<comment type="similarity">
    <text evidence="1">Belongs to the cAMP-dependent kinase regulatory chain family.</text>
</comment>
<organism evidence="10 11">
    <name type="scientific">Euplotes crassus</name>
    <dbReference type="NCBI Taxonomy" id="5936"/>
    <lineage>
        <taxon>Eukaryota</taxon>
        <taxon>Sar</taxon>
        <taxon>Alveolata</taxon>
        <taxon>Ciliophora</taxon>
        <taxon>Intramacronucleata</taxon>
        <taxon>Spirotrichea</taxon>
        <taxon>Hypotrichia</taxon>
        <taxon>Euplotida</taxon>
        <taxon>Euplotidae</taxon>
        <taxon>Moneuplotes</taxon>
    </lineage>
</organism>
<accession>A0AAD1UMU7</accession>
<keyword evidence="6 8" id="KW-0547">Nucleotide-binding</keyword>
<dbReference type="PIRSF" id="PIRSF000548">
    <property type="entry name" value="PK_regulatory"/>
    <property type="match status" value="1"/>
</dbReference>
<dbReference type="InterPro" id="IPR050503">
    <property type="entry name" value="cAMP-dep_PK_reg_su-like"/>
</dbReference>
<dbReference type="InterPro" id="IPR012198">
    <property type="entry name" value="cAMP_dep_PK_reg_su"/>
</dbReference>
<evidence type="ECO:0000256" key="6">
    <source>
        <dbReference type="ARBA" id="ARBA00022741"/>
    </source>
</evidence>
<feature type="binding site" evidence="8">
    <location>
        <position position="370"/>
    </location>
    <ligand>
        <name>3',5'-cyclic AMP</name>
        <dbReference type="ChEBI" id="CHEBI:58165"/>
        <label>2</label>
    </ligand>
</feature>
<keyword evidence="5" id="KW-0677">Repeat</keyword>
<dbReference type="Pfam" id="PF00027">
    <property type="entry name" value="cNMP_binding"/>
    <property type="match status" value="2"/>
</dbReference>
<evidence type="ECO:0000256" key="7">
    <source>
        <dbReference type="ARBA" id="ARBA00023149"/>
    </source>
</evidence>
<dbReference type="CDD" id="cd00038">
    <property type="entry name" value="CAP_ED"/>
    <property type="match status" value="2"/>
</dbReference>
<dbReference type="EMBL" id="CAMPGE010011911">
    <property type="protein sequence ID" value="CAI2370711.1"/>
    <property type="molecule type" value="Genomic_DNA"/>
</dbReference>
<feature type="domain" description="Cyclic nucleotide-binding" evidence="9">
    <location>
        <begin position="166"/>
        <end position="287"/>
    </location>
</feature>
<keyword evidence="11" id="KW-1185">Reference proteome</keyword>
<name>A0AAD1UMU7_EUPCR</name>
<evidence type="ECO:0000313" key="10">
    <source>
        <dbReference type="EMBL" id="CAI2370711.1"/>
    </source>
</evidence>
<evidence type="ECO:0000259" key="9">
    <source>
        <dbReference type="PROSITE" id="PS50042"/>
    </source>
</evidence>
<evidence type="ECO:0000256" key="4">
    <source>
        <dbReference type="ARBA" id="ARBA00022566"/>
    </source>
</evidence>
<dbReference type="GO" id="GO:0033554">
    <property type="term" value="P:cellular response to stress"/>
    <property type="evidence" value="ECO:0007669"/>
    <property type="project" value="UniProtKB-ARBA"/>
</dbReference>
<gene>
    <name evidence="10" type="ORF">ECRASSUSDP1_LOCUS12029</name>
</gene>
<sequence length="412" mass="47172">MEGGKKDQTMKEKMNRAYLDSKINRIIEPMVVELMKETPDDPITYMIKWLKENHGNRASIHANERFELEHLRKEVPILKEKLSELDNGEGDYDDKGSEIESEISDEDDYVDDLPAVVDSKIKKQRTSVSAEAFGIYHKKEDFEPVVIEKTDEVKEKIREQLQNSFMFSALSEKDQNIVLDAMKEVNMEQGDNVIREGEDGDVLYVVGSGTYDCTKHFAGESEPRHLTMYEEGHVFGELALLYNAPRAATITCKTPGVLYSLDRATFNHIVKDASVKRREKYENFLSQVKILESLEPYERAKLADAFKEINYSSGEYVIKEDEEGNTFYFISEGEAIATKTLEAGKPPVEVMKYHKGDYFGERALIKNEPRAANVIAKSDIIVLSLDRHMFKRLLGPIEEILKRNVYEVPKTS</sequence>
<feature type="binding site" evidence="8">
    <location>
        <position position="237"/>
    </location>
    <ligand>
        <name>3',5'-cyclic AMP</name>
        <dbReference type="ChEBI" id="CHEBI:58165"/>
        <label>1</label>
    </ligand>
</feature>
<dbReference type="GO" id="GO:0005952">
    <property type="term" value="C:cAMP-dependent protein kinase complex"/>
    <property type="evidence" value="ECO:0007669"/>
    <property type="project" value="InterPro"/>
</dbReference>
<evidence type="ECO:0000256" key="1">
    <source>
        <dbReference type="ARBA" id="ARBA00005753"/>
    </source>
</evidence>
<dbReference type="GO" id="GO:0004862">
    <property type="term" value="F:cAMP-dependent protein kinase inhibitor activity"/>
    <property type="evidence" value="ECO:0007669"/>
    <property type="project" value="TreeGrafter"/>
</dbReference>
<feature type="domain" description="Cyclic nucleotide-binding" evidence="9">
    <location>
        <begin position="290"/>
        <end position="411"/>
    </location>
</feature>
<dbReference type="Gene3D" id="2.60.120.10">
    <property type="entry name" value="Jelly Rolls"/>
    <property type="match status" value="2"/>
</dbReference>